<dbReference type="EMBL" id="CP010311">
    <property type="protein sequence ID" value="AJF05698.1"/>
    <property type="molecule type" value="Genomic_DNA"/>
</dbReference>
<evidence type="ECO:0000256" key="3">
    <source>
        <dbReference type="ARBA" id="ARBA00022679"/>
    </source>
</evidence>
<evidence type="ECO:0000256" key="10">
    <source>
        <dbReference type="RuleBase" id="RU361274"/>
    </source>
</evidence>
<dbReference type="AlphaFoldDB" id="A0A0B5FEG1"/>
<evidence type="ECO:0000313" key="11">
    <source>
        <dbReference type="EMBL" id="AJF05698.1"/>
    </source>
</evidence>
<dbReference type="GO" id="GO:0016787">
    <property type="term" value="F:hydrolase activity"/>
    <property type="evidence" value="ECO:0007669"/>
    <property type="project" value="UniProtKB-KW"/>
</dbReference>
<evidence type="ECO:0000256" key="5">
    <source>
        <dbReference type="ARBA" id="ARBA00022801"/>
    </source>
</evidence>
<evidence type="ECO:0000256" key="6">
    <source>
        <dbReference type="ARBA" id="ARBA00022833"/>
    </source>
</evidence>
<name>A0A0B5FEG1_9BACT</name>
<gene>
    <name evidence="11" type="ORF">GSUB_02710</name>
</gene>
<dbReference type="InterPro" id="IPR038371">
    <property type="entry name" value="Cu_polyphenol_OxRdtase_sf"/>
</dbReference>
<organism evidence="11 12">
    <name type="scientific">Geoalkalibacter subterraneus</name>
    <dbReference type="NCBI Taxonomy" id="483547"/>
    <lineage>
        <taxon>Bacteria</taxon>
        <taxon>Pseudomonadati</taxon>
        <taxon>Thermodesulfobacteriota</taxon>
        <taxon>Desulfuromonadia</taxon>
        <taxon>Desulfuromonadales</taxon>
        <taxon>Geoalkalibacteraceae</taxon>
        <taxon>Geoalkalibacter</taxon>
    </lineage>
</organism>
<evidence type="ECO:0000256" key="2">
    <source>
        <dbReference type="ARBA" id="ARBA00007353"/>
    </source>
</evidence>
<keyword evidence="6" id="KW-0862">Zinc</keyword>
<keyword evidence="3" id="KW-0808">Transferase</keyword>
<dbReference type="GO" id="GO:0005507">
    <property type="term" value="F:copper ion binding"/>
    <property type="evidence" value="ECO:0007669"/>
    <property type="project" value="TreeGrafter"/>
</dbReference>
<comment type="catalytic activity">
    <reaction evidence="7">
        <text>adenosine + H2O + H(+) = inosine + NH4(+)</text>
        <dbReference type="Rhea" id="RHEA:24408"/>
        <dbReference type="ChEBI" id="CHEBI:15377"/>
        <dbReference type="ChEBI" id="CHEBI:15378"/>
        <dbReference type="ChEBI" id="CHEBI:16335"/>
        <dbReference type="ChEBI" id="CHEBI:17596"/>
        <dbReference type="ChEBI" id="CHEBI:28938"/>
        <dbReference type="EC" id="3.5.4.4"/>
    </reaction>
    <physiologicalReaction direction="left-to-right" evidence="7">
        <dbReference type="Rhea" id="RHEA:24409"/>
    </physiologicalReaction>
</comment>
<accession>A0A0B5FEG1</accession>
<comment type="catalytic activity">
    <reaction evidence="9">
        <text>S-methyl-5'-thioadenosine + phosphate = 5-(methylsulfanyl)-alpha-D-ribose 1-phosphate + adenine</text>
        <dbReference type="Rhea" id="RHEA:11852"/>
        <dbReference type="ChEBI" id="CHEBI:16708"/>
        <dbReference type="ChEBI" id="CHEBI:17509"/>
        <dbReference type="ChEBI" id="CHEBI:43474"/>
        <dbReference type="ChEBI" id="CHEBI:58533"/>
        <dbReference type="EC" id="2.4.2.28"/>
    </reaction>
    <physiologicalReaction direction="left-to-right" evidence="9">
        <dbReference type="Rhea" id="RHEA:11853"/>
    </physiologicalReaction>
</comment>
<comment type="similarity">
    <text evidence="2 10">Belongs to the purine nucleoside phosphorylase YfiH/LACC1 family.</text>
</comment>
<dbReference type="STRING" id="483547.GSUB_02710"/>
<evidence type="ECO:0000256" key="4">
    <source>
        <dbReference type="ARBA" id="ARBA00022723"/>
    </source>
</evidence>
<dbReference type="CDD" id="cd16833">
    <property type="entry name" value="YfiH"/>
    <property type="match status" value="1"/>
</dbReference>
<keyword evidence="12" id="KW-1185">Reference proteome</keyword>
<comment type="catalytic activity">
    <reaction evidence="8">
        <text>adenosine + phosphate = alpha-D-ribose 1-phosphate + adenine</text>
        <dbReference type="Rhea" id="RHEA:27642"/>
        <dbReference type="ChEBI" id="CHEBI:16335"/>
        <dbReference type="ChEBI" id="CHEBI:16708"/>
        <dbReference type="ChEBI" id="CHEBI:43474"/>
        <dbReference type="ChEBI" id="CHEBI:57720"/>
        <dbReference type="EC" id="2.4.2.1"/>
    </reaction>
    <physiologicalReaction direction="left-to-right" evidence="8">
        <dbReference type="Rhea" id="RHEA:27643"/>
    </physiologicalReaction>
</comment>
<evidence type="ECO:0000256" key="1">
    <source>
        <dbReference type="ARBA" id="ARBA00000553"/>
    </source>
</evidence>
<reference evidence="11 12" key="1">
    <citation type="journal article" date="2015" name="Genome Announc.">
        <title>Genomes of Geoalkalibacter ferrihydriticus Z-0531T and Geoalkalibacter subterraneus Red1T, Two Haloalkaliphilic Metal-Reducing Deltaproteobacteria.</title>
        <authorList>
            <person name="Badalamenti J.P."/>
            <person name="Krajmalnik-Brown R."/>
            <person name="Torres C.I."/>
            <person name="Bond D.R."/>
        </authorList>
    </citation>
    <scope>NUCLEOTIDE SEQUENCE [LARGE SCALE GENOMIC DNA]</scope>
    <source>
        <strain evidence="11 12">Red1</strain>
    </source>
</reference>
<dbReference type="PANTHER" id="PTHR30616:SF2">
    <property type="entry name" value="PURINE NUCLEOSIDE PHOSPHORYLASE LACC1"/>
    <property type="match status" value="1"/>
</dbReference>
<evidence type="ECO:0000313" key="12">
    <source>
        <dbReference type="Proteomes" id="UP000035036"/>
    </source>
</evidence>
<evidence type="ECO:0000256" key="9">
    <source>
        <dbReference type="ARBA" id="ARBA00049893"/>
    </source>
</evidence>
<dbReference type="Pfam" id="PF02578">
    <property type="entry name" value="Cu-oxidase_4"/>
    <property type="match status" value="1"/>
</dbReference>
<dbReference type="Proteomes" id="UP000035036">
    <property type="component" value="Chromosome"/>
</dbReference>
<dbReference type="KEGG" id="gsb:GSUB_02710"/>
<dbReference type="GO" id="GO:0017061">
    <property type="term" value="F:S-methyl-5-thioadenosine phosphorylase activity"/>
    <property type="evidence" value="ECO:0007669"/>
    <property type="project" value="UniProtKB-EC"/>
</dbReference>
<dbReference type="InterPro" id="IPR003730">
    <property type="entry name" value="Cu_polyphenol_OxRdtase"/>
</dbReference>
<dbReference type="SUPFAM" id="SSF64438">
    <property type="entry name" value="CNF1/YfiH-like putative cysteine hydrolases"/>
    <property type="match status" value="1"/>
</dbReference>
<comment type="catalytic activity">
    <reaction evidence="1">
        <text>inosine + phosphate = alpha-D-ribose 1-phosphate + hypoxanthine</text>
        <dbReference type="Rhea" id="RHEA:27646"/>
        <dbReference type="ChEBI" id="CHEBI:17368"/>
        <dbReference type="ChEBI" id="CHEBI:17596"/>
        <dbReference type="ChEBI" id="CHEBI:43474"/>
        <dbReference type="ChEBI" id="CHEBI:57720"/>
        <dbReference type="EC" id="2.4.2.1"/>
    </reaction>
    <physiologicalReaction direction="left-to-right" evidence="1">
        <dbReference type="Rhea" id="RHEA:27647"/>
    </physiologicalReaction>
</comment>
<dbReference type="InterPro" id="IPR011324">
    <property type="entry name" value="Cytotoxic_necrot_fac-like_cat"/>
</dbReference>
<dbReference type="HOGENOM" id="CLU_065784_0_0_7"/>
<keyword evidence="4" id="KW-0479">Metal-binding</keyword>
<dbReference type="Gene3D" id="3.60.140.10">
    <property type="entry name" value="CNF1/YfiH-like putative cysteine hydrolases"/>
    <property type="match status" value="1"/>
</dbReference>
<dbReference type="PANTHER" id="PTHR30616">
    <property type="entry name" value="UNCHARACTERIZED PROTEIN YFIH"/>
    <property type="match status" value="1"/>
</dbReference>
<dbReference type="OrthoDB" id="4279at2"/>
<dbReference type="NCBIfam" id="TIGR00726">
    <property type="entry name" value="peptidoglycan editing factor PgeF"/>
    <property type="match status" value="1"/>
</dbReference>
<evidence type="ECO:0000256" key="8">
    <source>
        <dbReference type="ARBA" id="ARBA00048968"/>
    </source>
</evidence>
<protein>
    <recommendedName>
        <fullName evidence="10">Purine nucleoside phosphorylase</fullName>
    </recommendedName>
</protein>
<dbReference type="RefSeq" id="WP_040199081.1">
    <property type="nucleotide sequence ID" value="NZ_CP010311.1"/>
</dbReference>
<proteinExistence type="inferred from homology"/>
<sequence>MKMARQGKINYLQPSWAADSAVCAGFTSRNGGVSRAPYNSLNLGFNTEDPRHNVEANRSSLSRSFGLPPHLLLTVQQVHGTDLLVIDQPNPDLSHFQQLSCDGIITNQPGILIGVLVADCFPVLIYDPRQHVAATIHVGWRGAAAGILGKAVRSLSQLFDSTPDTLMAGIGPGIGAHKYEVDRPVRDAFRADGQPWDELASPQGLGKWRLDLRKACFLQLLKAGLREEHIEAADECTCCHRELFFSHRRDQGKTGRQMGFMLLSSRG</sequence>
<keyword evidence="5" id="KW-0378">Hydrolase</keyword>
<evidence type="ECO:0000256" key="7">
    <source>
        <dbReference type="ARBA" id="ARBA00047989"/>
    </source>
</evidence>